<feature type="active site" description="Nucleophile" evidence="19">
    <location>
        <position position="930"/>
    </location>
</feature>
<dbReference type="EC" id="3.2.1.46" evidence="3"/>
<keyword evidence="6" id="KW-0325">Glycoprotein</keyword>
<comment type="catalytic activity">
    <reaction evidence="12">
        <text>beta-D-glucosyl-(1&lt;-&gt;1)-N-octadecanoylsphing-4-enine + H2O = N-octadecanoylsphing-4-enine + D-glucose</text>
        <dbReference type="Rhea" id="RHEA:59284"/>
        <dbReference type="ChEBI" id="CHEBI:4167"/>
        <dbReference type="ChEBI" id="CHEBI:15377"/>
        <dbReference type="ChEBI" id="CHEBI:72961"/>
        <dbReference type="ChEBI" id="CHEBI:84719"/>
    </reaction>
    <physiologicalReaction direction="left-to-right" evidence="12">
        <dbReference type="Rhea" id="RHEA:59285"/>
    </physiologicalReaction>
</comment>
<evidence type="ECO:0000256" key="10">
    <source>
        <dbReference type="ARBA" id="ARBA00050809"/>
    </source>
</evidence>
<dbReference type="PRINTS" id="PR00131">
    <property type="entry name" value="GLHYDRLASE1"/>
</dbReference>
<evidence type="ECO:0000256" key="6">
    <source>
        <dbReference type="ARBA" id="ARBA00023180"/>
    </source>
</evidence>
<comment type="catalytic activity">
    <reaction evidence="11">
        <text>a beta-D-xylosyl-(1&lt;-&gt;1')-N-acylsphing-4-enine + cholesterol = cholesteryl 3-beta-D-xyloside + an N-acylsphing-4-enine</text>
        <dbReference type="Rhea" id="RHEA:70239"/>
        <dbReference type="ChEBI" id="CHEBI:16113"/>
        <dbReference type="ChEBI" id="CHEBI:52639"/>
        <dbReference type="ChEBI" id="CHEBI:189067"/>
        <dbReference type="ChEBI" id="CHEBI:189068"/>
    </reaction>
    <physiologicalReaction direction="left-to-right" evidence="11">
        <dbReference type="Rhea" id="RHEA:70240"/>
    </physiologicalReaction>
    <physiologicalReaction direction="right-to-left" evidence="11">
        <dbReference type="Rhea" id="RHEA:70241"/>
    </physiologicalReaction>
</comment>
<dbReference type="GO" id="GO:0016052">
    <property type="term" value="P:carbohydrate catabolic process"/>
    <property type="evidence" value="ECO:0007669"/>
    <property type="project" value="UniProtKB-ARBA"/>
</dbReference>
<organism evidence="21">
    <name type="scientific">Papilio xuthus</name>
    <name type="common">Asian swallowtail butterfly</name>
    <dbReference type="NCBI Taxonomy" id="66420"/>
    <lineage>
        <taxon>Eukaryota</taxon>
        <taxon>Metazoa</taxon>
        <taxon>Ecdysozoa</taxon>
        <taxon>Arthropoda</taxon>
        <taxon>Hexapoda</taxon>
        <taxon>Insecta</taxon>
        <taxon>Pterygota</taxon>
        <taxon>Neoptera</taxon>
        <taxon>Endopterygota</taxon>
        <taxon>Lepidoptera</taxon>
        <taxon>Glossata</taxon>
        <taxon>Ditrysia</taxon>
        <taxon>Papilionoidea</taxon>
        <taxon>Papilionidae</taxon>
        <taxon>Papilioninae</taxon>
        <taxon>Papilio</taxon>
    </lineage>
</organism>
<comment type="subunit">
    <text evidence="2">Homodimer.</text>
</comment>
<evidence type="ECO:0000313" key="21">
    <source>
        <dbReference type="RefSeq" id="XP_013168108.1"/>
    </source>
</evidence>
<proteinExistence type="inferred from homology"/>
<dbReference type="EC" id="3.2.1.21" evidence="4"/>
<comment type="catalytic activity">
    <reaction evidence="10">
        <text>beta-D-galactosyl-(1&lt;-&gt;1')-N-octadecanoylsphing-4-enine + H2O = N-octadecanoylsphing-4-enine + D-galactose</text>
        <dbReference type="Rhea" id="RHEA:59292"/>
        <dbReference type="ChEBI" id="CHEBI:4139"/>
        <dbReference type="ChEBI" id="CHEBI:15377"/>
        <dbReference type="ChEBI" id="CHEBI:72961"/>
        <dbReference type="ChEBI" id="CHEBI:84720"/>
    </reaction>
    <physiologicalReaction direction="left-to-right" evidence="10">
        <dbReference type="Rhea" id="RHEA:59293"/>
    </physiologicalReaction>
</comment>
<dbReference type="Gene3D" id="3.20.20.80">
    <property type="entry name" value="Glycosidases"/>
    <property type="match status" value="2"/>
</dbReference>
<comment type="catalytic activity">
    <reaction evidence="8">
        <text>a beta-D-galactosyl-(1&lt;-&gt;1')-N-acylsphing-4-enine + H2O = an N-acylsphing-4-enine + D-galactose</text>
        <dbReference type="Rhea" id="RHEA:14297"/>
        <dbReference type="ChEBI" id="CHEBI:4139"/>
        <dbReference type="ChEBI" id="CHEBI:15377"/>
        <dbReference type="ChEBI" id="CHEBI:18390"/>
        <dbReference type="ChEBI" id="CHEBI:52639"/>
        <dbReference type="EC" id="3.2.1.46"/>
    </reaction>
    <physiologicalReaction direction="left-to-right" evidence="8">
        <dbReference type="Rhea" id="RHEA:14298"/>
    </physiologicalReaction>
</comment>
<evidence type="ECO:0000256" key="12">
    <source>
        <dbReference type="ARBA" id="ARBA00051666"/>
    </source>
</evidence>
<dbReference type="AlphaFoldDB" id="A0AAJ7E9G5"/>
<reference evidence="21" key="1">
    <citation type="submission" date="2025-08" db="UniProtKB">
        <authorList>
            <consortium name="RefSeq"/>
        </authorList>
    </citation>
    <scope>IDENTIFICATION</scope>
</reference>
<dbReference type="SUPFAM" id="SSF51445">
    <property type="entry name" value="(Trans)glycosidases"/>
    <property type="match status" value="2"/>
</dbReference>
<evidence type="ECO:0000256" key="2">
    <source>
        <dbReference type="ARBA" id="ARBA00011738"/>
    </source>
</evidence>
<evidence type="ECO:0000256" key="9">
    <source>
        <dbReference type="ARBA" id="ARBA00048813"/>
    </source>
</evidence>
<evidence type="ECO:0000256" key="20">
    <source>
        <dbReference type="RuleBase" id="RU004468"/>
    </source>
</evidence>
<evidence type="ECO:0000256" key="4">
    <source>
        <dbReference type="ARBA" id="ARBA00012744"/>
    </source>
</evidence>
<name>A0AAJ7E9G5_PAPXU</name>
<evidence type="ECO:0000256" key="19">
    <source>
        <dbReference type="PROSITE-ProRule" id="PRU10055"/>
    </source>
</evidence>
<dbReference type="Pfam" id="PF00232">
    <property type="entry name" value="Glyco_hydro_1"/>
    <property type="match status" value="2"/>
</dbReference>
<evidence type="ECO:0000256" key="15">
    <source>
        <dbReference type="ARBA" id="ARBA00068094"/>
    </source>
</evidence>
<gene>
    <name evidence="21" type="primary">LOC106118098</name>
</gene>
<evidence type="ECO:0000256" key="7">
    <source>
        <dbReference type="ARBA" id="ARBA00023295"/>
    </source>
</evidence>
<comment type="catalytic activity">
    <reaction evidence="1">
        <text>Hydrolysis of terminal, non-reducing beta-D-glucosyl residues with release of beta-D-glucose.</text>
        <dbReference type="EC" id="3.2.1.21"/>
    </reaction>
</comment>
<comment type="catalytic activity">
    <reaction evidence="9">
        <text>beta-D-galactosyl-(1&lt;-&gt;1)-sphing-4-enine + H2O = sphing-4-enine + D-galactose</text>
        <dbReference type="Rhea" id="RHEA:43908"/>
        <dbReference type="ChEBI" id="CHEBI:4139"/>
        <dbReference type="ChEBI" id="CHEBI:15377"/>
        <dbReference type="ChEBI" id="CHEBI:57756"/>
        <dbReference type="ChEBI" id="CHEBI:57934"/>
    </reaction>
    <physiologicalReaction direction="left-to-right" evidence="9">
        <dbReference type="Rhea" id="RHEA:43909"/>
    </physiologicalReaction>
</comment>
<dbReference type="InterPro" id="IPR001360">
    <property type="entry name" value="Glyco_hydro_1"/>
</dbReference>
<evidence type="ECO:0000256" key="16">
    <source>
        <dbReference type="ARBA" id="ARBA00079026"/>
    </source>
</evidence>
<dbReference type="PANTHER" id="PTHR10353:SF36">
    <property type="entry name" value="LP05116P"/>
    <property type="match status" value="1"/>
</dbReference>
<dbReference type="Proteomes" id="UP000694872">
    <property type="component" value="Unplaced"/>
</dbReference>
<sequence length="1036" mass="120558">MGILQLIFPIWASIAIIESKIVDNIRHEVRKFPDEFQFGAATASYQVEGAWNEDGKSESIWDHLTHENPCYVLDCSNGDIADDSYHLYKRDVEMMRELGLDFYRFSLSWTRILPTSFPDKINEAGVQYYNNLIDEMLKYNIKPMVTLYHWDLPQKLQEMGGWTNPNIIDWYSDYARVVFELFGDRVKDWITINEPYQVCYNGYGDKSLAPILNIKGVADYMCAKNLLLAHAKAYHIYDEEFRPTQGGSIFISLSAQWYDAEFEEFAVVAQEANDFFWAVYSHPIFSASGDFPKSVKDAVATKSIEQGYPRSRLPEFTEEEIAYVRGSSDYFGLNHYSTLYVYRNESTLNYYESPSFHDDHGIITYTYDEWRIGESLKTKFVPWGFTKLLAKIREDYGNPPVIITENGFATHGGLNDEDRVTYYKHYIGAMLDAMEDGSDVRRYTAWSIMDNFEWTAGYTERYGLYEVDYESPERTRTPRKSAFVYKQILRTRELDMHYEPHTDVMTIDEGHLRHNARGGLMRPVEMCSHTSLLLFVILNVVLVNSSKYQNQRSPRKFPVGFRFGTATAAYQVEGAWNEDGKTESIWDYLTHTNSSAIRDGSNGDIAADSYHLYKRDVEMMRELGLDYYRFSLSWPRILPTAFPDKINESGVKYYNNLIDEMLKYNIEPIVTIYHWDLPQKLQKMGGWSNPYIIDWYSDFARVCFKLFGHKVKKWITINEPAQICDFGYGRDLLAPMLHIPGVADYLCARNLLLAHAKAYHIYDKEFRPKQNGAIFITLSAQFYSYEFGKYKEAALEANDFNWAIYSYPIFSKTGDFPPSMKKRVARKSAEQGFFRSRLPELNPEEIAFIKGTSDYFGLNHYFSFYVYRNDSVNGMFETPSTDDDLGVATYFGEGWQIGESNATMFVPKGFYYLLTKIRNDYNNPPVLVTENGFATRGGLRDEDRVTYYRYYISAMLDAIAEGSDIRAYTAWSMMDNFEWAAGYTERFGLYEVDFSSPNRTRTPRKSAFIYKQIVRTRELDWDYEPESYIMTIDKGH</sequence>
<dbReference type="GO" id="GO:0008422">
    <property type="term" value="F:beta-glucosidase activity"/>
    <property type="evidence" value="ECO:0007669"/>
    <property type="project" value="UniProtKB-EC"/>
</dbReference>
<dbReference type="GeneID" id="106118098"/>
<accession>A0AAJ7E9G5</accession>
<dbReference type="PANTHER" id="PTHR10353">
    <property type="entry name" value="GLYCOSYL HYDROLASE"/>
    <property type="match status" value="1"/>
</dbReference>
<dbReference type="GO" id="GO:0004336">
    <property type="term" value="F:galactosylceramidase activity"/>
    <property type="evidence" value="ECO:0007669"/>
    <property type="project" value="UniProtKB-EC"/>
</dbReference>
<evidence type="ECO:0000256" key="17">
    <source>
        <dbReference type="ARBA" id="ARBA00081896"/>
    </source>
</evidence>
<evidence type="ECO:0000256" key="1">
    <source>
        <dbReference type="ARBA" id="ARBA00000448"/>
    </source>
</evidence>
<evidence type="ECO:0000256" key="8">
    <source>
        <dbReference type="ARBA" id="ARBA00033698"/>
    </source>
</evidence>
<evidence type="ECO:0000256" key="18">
    <source>
        <dbReference type="ARBA" id="ARBA00083229"/>
    </source>
</evidence>
<dbReference type="InterPro" id="IPR018120">
    <property type="entry name" value="Glyco_hydro_1_AS"/>
</dbReference>
<comment type="similarity">
    <text evidence="14">Belongs to the glycosyl hydrolase 1 family. Klotho subfamily.</text>
</comment>
<evidence type="ECO:0000256" key="5">
    <source>
        <dbReference type="ARBA" id="ARBA00022801"/>
    </source>
</evidence>
<dbReference type="PROSITE" id="PS00653">
    <property type="entry name" value="GLYCOSYL_HYDROL_F1_2"/>
    <property type="match status" value="2"/>
</dbReference>
<dbReference type="RefSeq" id="XP_013168108.1">
    <property type="nucleotide sequence ID" value="XM_013312654.1"/>
</dbReference>
<evidence type="ECO:0000256" key="3">
    <source>
        <dbReference type="ARBA" id="ARBA00012657"/>
    </source>
</evidence>
<dbReference type="InterPro" id="IPR017853">
    <property type="entry name" value="GH"/>
</dbReference>
<evidence type="ECO:0000256" key="13">
    <source>
        <dbReference type="ARBA" id="ARBA00052085"/>
    </source>
</evidence>
<comment type="catalytic activity">
    <reaction evidence="13">
        <text>beta-D-glucosyl-(1&lt;-&gt;1)-sphing-4-enine + H2O = sphing-4-enine + D-glucose</text>
        <dbReference type="Rhea" id="RHEA:59288"/>
        <dbReference type="ChEBI" id="CHEBI:4167"/>
        <dbReference type="ChEBI" id="CHEBI:15377"/>
        <dbReference type="ChEBI" id="CHEBI:57756"/>
        <dbReference type="ChEBI" id="CHEBI:83992"/>
    </reaction>
    <physiologicalReaction direction="left-to-right" evidence="13">
        <dbReference type="Rhea" id="RHEA:59289"/>
    </physiologicalReaction>
</comment>
<feature type="active site" description="Nucleophile" evidence="19">
    <location>
        <position position="405"/>
    </location>
</feature>
<evidence type="ECO:0000256" key="14">
    <source>
        <dbReference type="ARBA" id="ARBA00060858"/>
    </source>
</evidence>
<keyword evidence="5 20" id="KW-0378">Hydrolase</keyword>
<evidence type="ECO:0000256" key="11">
    <source>
        <dbReference type="ARBA" id="ARBA00051414"/>
    </source>
</evidence>
<dbReference type="FunFam" id="3.20.20.80:FF:000013">
    <property type="entry name" value="lactase-phlorizin hydrolase"/>
    <property type="match status" value="1"/>
</dbReference>
<dbReference type="FunFam" id="3.20.20.80:FF:000011">
    <property type="entry name" value="Cytosolic beta-glucosidase"/>
    <property type="match status" value="1"/>
</dbReference>
<keyword evidence="7 20" id="KW-0326">Glycosidase</keyword>
<dbReference type="PROSITE" id="PS00572">
    <property type="entry name" value="GLYCOSYL_HYDROL_F1_1"/>
    <property type="match status" value="2"/>
</dbReference>
<protein>
    <recommendedName>
        <fullName evidence="15">Cytosolic beta-glucosidase</fullName>
        <ecNumber evidence="4">3.2.1.21</ecNumber>
        <ecNumber evidence="3">3.2.1.46</ecNumber>
    </recommendedName>
    <alternativeName>
        <fullName evidence="16">Cytosolic galactosylceramidase</fullName>
    </alternativeName>
    <alternativeName>
        <fullName evidence="18">Cytosolic glucosylceramidase</fullName>
    </alternativeName>
    <alternativeName>
        <fullName evidence="17">Cytosolic glycosylceramidase</fullName>
    </alternativeName>
</protein>
<dbReference type="KEGG" id="pxu:106118098"/>
<dbReference type="InterPro" id="IPR033132">
    <property type="entry name" value="GH_1_N_CS"/>
</dbReference>